<evidence type="ECO:0000256" key="1">
    <source>
        <dbReference type="ARBA" id="ARBA00022475"/>
    </source>
</evidence>
<dbReference type="Pfam" id="PF05481">
    <property type="entry name" value="Myco_19_kDa"/>
    <property type="match status" value="1"/>
</dbReference>
<evidence type="ECO:0000256" key="6">
    <source>
        <dbReference type="SAM" id="SignalP"/>
    </source>
</evidence>
<dbReference type="eggNOG" id="ENOG5032I9D">
    <property type="taxonomic scope" value="Bacteria"/>
</dbReference>
<reference evidence="7" key="2">
    <citation type="submission" date="2014-04" db="EMBL/GenBank/DDBJ databases">
        <authorList>
            <person name="Urmite Genomes U."/>
        </authorList>
    </citation>
    <scope>NUCLEOTIDE SEQUENCE</scope>
    <source>
        <strain evidence="7">DSM 44626</strain>
    </source>
</reference>
<gene>
    <name evidence="7" type="ORF">BN973_04789</name>
</gene>
<dbReference type="EMBL" id="HG964446">
    <property type="protein sequence ID" value="CDO90396.1"/>
    <property type="molecule type" value="Genomic_DNA"/>
</dbReference>
<protein>
    <recommendedName>
        <fullName evidence="8">Lipoprotein LpqH</fullName>
    </recommendedName>
</protein>
<evidence type="ECO:0000256" key="4">
    <source>
        <dbReference type="ARBA" id="ARBA00023139"/>
    </source>
</evidence>
<keyword evidence="1" id="KW-1003">Cell membrane</keyword>
<proteinExistence type="predicted"/>
<keyword evidence="2 6" id="KW-0732">Signal</keyword>
<feature type="chain" id="PRO_5001531139" description="Lipoprotein LpqH" evidence="6">
    <location>
        <begin position="28"/>
        <end position="147"/>
    </location>
</feature>
<keyword evidence="5" id="KW-0449">Lipoprotein</keyword>
<evidence type="ECO:0000313" key="7">
    <source>
        <dbReference type="EMBL" id="CDO90396.1"/>
    </source>
</evidence>
<evidence type="ECO:0000256" key="5">
    <source>
        <dbReference type="ARBA" id="ARBA00023288"/>
    </source>
</evidence>
<accession>A0A024K3A3</accession>
<dbReference type="HOGENOM" id="CLU_131476_1_0_11"/>
<evidence type="ECO:0000256" key="2">
    <source>
        <dbReference type="ARBA" id="ARBA00022729"/>
    </source>
</evidence>
<sequence precursor="true">MTNRVALVAAAALVVGGSAGCSSKALAEQAPGTLPPGAAQVTIDGNELPRIQSVQCPPPERHLRTIIAGNDESGATVMVSNAGKLNVEFIRIRNLNGFSGDYNRGLAASDASIALNDNTYQIAGTAVGYGPDSPERTTTRFTIKVSC</sequence>
<evidence type="ECO:0008006" key="8">
    <source>
        <dbReference type="Google" id="ProtNLM"/>
    </source>
</evidence>
<dbReference type="GO" id="GO:0016020">
    <property type="term" value="C:membrane"/>
    <property type="evidence" value="ECO:0007669"/>
    <property type="project" value="InterPro"/>
</dbReference>
<evidence type="ECO:0000256" key="3">
    <source>
        <dbReference type="ARBA" id="ARBA00023136"/>
    </source>
</evidence>
<dbReference type="PROSITE" id="PS51257">
    <property type="entry name" value="PROKAR_LIPOPROTEIN"/>
    <property type="match status" value="1"/>
</dbReference>
<dbReference type="Proteomes" id="UP000028880">
    <property type="component" value="Unassembled WGS sequence"/>
</dbReference>
<keyword evidence="3" id="KW-0472">Membrane</keyword>
<reference evidence="7" key="1">
    <citation type="journal article" date="2014" name="Genome Announc.">
        <title>Draft Genome Sequence of Mycobacterium triplex DSM 44626.</title>
        <authorList>
            <person name="Sassi M."/>
            <person name="Croce O."/>
            <person name="Robert C."/>
            <person name="Raoult D."/>
            <person name="Drancourt M."/>
        </authorList>
    </citation>
    <scope>NUCLEOTIDE SEQUENCE [LARGE SCALE GENOMIC DNA]</scope>
    <source>
        <strain evidence="7">DSM 44626</strain>
    </source>
</reference>
<dbReference type="InterPro" id="IPR008691">
    <property type="entry name" value="LpqH"/>
</dbReference>
<feature type="signal peptide" evidence="6">
    <location>
        <begin position="1"/>
        <end position="27"/>
    </location>
</feature>
<dbReference type="AlphaFoldDB" id="A0A024K3A3"/>
<name>A0A024K3A3_9MYCO</name>
<keyword evidence="4" id="KW-0564">Palmitate</keyword>
<organism evidence="7">
    <name type="scientific">Mycobacterium triplex</name>
    <dbReference type="NCBI Taxonomy" id="47839"/>
    <lineage>
        <taxon>Bacteria</taxon>
        <taxon>Bacillati</taxon>
        <taxon>Actinomycetota</taxon>
        <taxon>Actinomycetes</taxon>
        <taxon>Mycobacteriales</taxon>
        <taxon>Mycobacteriaceae</taxon>
        <taxon>Mycobacterium</taxon>
        <taxon>Mycobacterium simiae complex</taxon>
    </lineage>
</organism>